<name>A0A918NGH9_9GAMM</name>
<feature type="transmembrane region" description="Helical" evidence="1">
    <location>
        <begin position="323"/>
        <end position="342"/>
    </location>
</feature>
<evidence type="ECO:0000256" key="1">
    <source>
        <dbReference type="SAM" id="Phobius"/>
    </source>
</evidence>
<feature type="transmembrane region" description="Helical" evidence="1">
    <location>
        <begin position="285"/>
        <end position="311"/>
    </location>
</feature>
<dbReference type="EMBL" id="BMXR01000010">
    <property type="protein sequence ID" value="GGX65834.1"/>
    <property type="molecule type" value="Genomic_DNA"/>
</dbReference>
<dbReference type="Pfam" id="PF26514">
    <property type="entry name" value="DUF8173"/>
    <property type="match status" value="1"/>
</dbReference>
<proteinExistence type="predicted"/>
<organism evidence="3 4">
    <name type="scientific">Saccharospirillum salsuginis</name>
    <dbReference type="NCBI Taxonomy" id="418750"/>
    <lineage>
        <taxon>Bacteria</taxon>
        <taxon>Pseudomonadati</taxon>
        <taxon>Pseudomonadota</taxon>
        <taxon>Gammaproteobacteria</taxon>
        <taxon>Oceanospirillales</taxon>
        <taxon>Saccharospirillaceae</taxon>
        <taxon>Saccharospirillum</taxon>
    </lineage>
</organism>
<gene>
    <name evidence="3" type="ORF">GCM10007392_36810</name>
</gene>
<reference evidence="3" key="1">
    <citation type="journal article" date="2014" name="Int. J. Syst. Evol. Microbiol.">
        <title>Complete genome sequence of Corynebacterium casei LMG S-19264T (=DSM 44701T), isolated from a smear-ripened cheese.</title>
        <authorList>
            <consortium name="US DOE Joint Genome Institute (JGI-PGF)"/>
            <person name="Walter F."/>
            <person name="Albersmeier A."/>
            <person name="Kalinowski J."/>
            <person name="Ruckert C."/>
        </authorList>
    </citation>
    <scope>NUCLEOTIDE SEQUENCE</scope>
    <source>
        <strain evidence="3">KCTC 22169</strain>
    </source>
</reference>
<keyword evidence="4" id="KW-1185">Reference proteome</keyword>
<keyword evidence="1" id="KW-0472">Membrane</keyword>
<accession>A0A918NGH9</accession>
<comment type="caution">
    <text evidence="3">The sequence shown here is derived from an EMBL/GenBank/DDBJ whole genome shotgun (WGS) entry which is preliminary data.</text>
</comment>
<sequence length="376" mass="39519">MKPSLMPVWVALLGMLALGTGYAAYNVGETVTIDTPQSEDLYLTGETISVQAPVDADLVAAGRDIAILAPVGEDLMAAGETIRLEAPVGDDVRMAGRRLAVNETIGGHWIGAGESVRLGANGRITDWAWLAGRDINIQGRIGPDSRLAGQTITISGQVDGDLTLYASRVVLTSTATIDGNVELHIADPERFDNRANVSGDISLLPVEETEREGPGPDWGVGGGVFGILLTIVTSIVLYLMFPGYLVGAAEQLRASPFKSLGLAIVILIGIPILIVALFFTGLGAVLALTLLAGYLILLLIGGITGQVFLAAQGLKASGRGETAGRWLSVLAIVLAIALINIVQLIPFVGALLTFLLFLLGLGAAMMHLWQRYRGVY</sequence>
<dbReference type="RefSeq" id="WP_189611432.1">
    <property type="nucleotide sequence ID" value="NZ_BMXR01000010.1"/>
</dbReference>
<dbReference type="AlphaFoldDB" id="A0A918NGH9"/>
<keyword evidence="1" id="KW-0812">Transmembrane</keyword>
<evidence type="ECO:0000313" key="3">
    <source>
        <dbReference type="EMBL" id="GGX65834.1"/>
    </source>
</evidence>
<feature type="transmembrane region" description="Helical" evidence="1">
    <location>
        <begin position="218"/>
        <end position="239"/>
    </location>
</feature>
<dbReference type="InterPro" id="IPR058486">
    <property type="entry name" value="DUF8173"/>
</dbReference>
<protein>
    <recommendedName>
        <fullName evidence="2">DUF8173 domain-containing protein</fullName>
    </recommendedName>
</protein>
<evidence type="ECO:0000313" key="4">
    <source>
        <dbReference type="Proteomes" id="UP000626148"/>
    </source>
</evidence>
<feature type="domain" description="DUF8173" evidence="2">
    <location>
        <begin position="226"/>
        <end position="370"/>
    </location>
</feature>
<evidence type="ECO:0000259" key="2">
    <source>
        <dbReference type="Pfam" id="PF26514"/>
    </source>
</evidence>
<feature type="transmembrane region" description="Helical" evidence="1">
    <location>
        <begin position="348"/>
        <end position="369"/>
    </location>
</feature>
<reference evidence="3" key="2">
    <citation type="submission" date="2020-09" db="EMBL/GenBank/DDBJ databases">
        <authorList>
            <person name="Sun Q."/>
            <person name="Kim S."/>
        </authorList>
    </citation>
    <scope>NUCLEOTIDE SEQUENCE</scope>
    <source>
        <strain evidence="3">KCTC 22169</strain>
    </source>
</reference>
<keyword evidence="1" id="KW-1133">Transmembrane helix</keyword>
<dbReference type="Proteomes" id="UP000626148">
    <property type="component" value="Unassembled WGS sequence"/>
</dbReference>
<feature type="transmembrane region" description="Helical" evidence="1">
    <location>
        <begin position="260"/>
        <end position="279"/>
    </location>
</feature>